<dbReference type="PANTHER" id="PTHR28398:SF1">
    <property type="entry name" value="SYNAPTONEMAL COMPLEX CENTRAL ELEMENT PROTEIN 2"/>
    <property type="match status" value="1"/>
</dbReference>
<keyword evidence="4" id="KW-1185">Reference proteome</keyword>
<dbReference type="Proteomes" id="UP000276133">
    <property type="component" value="Unassembled WGS sequence"/>
</dbReference>
<evidence type="ECO:0000256" key="1">
    <source>
        <dbReference type="SAM" id="Coils"/>
    </source>
</evidence>
<dbReference type="GO" id="GO:0000801">
    <property type="term" value="C:central element"/>
    <property type="evidence" value="ECO:0007669"/>
    <property type="project" value="InterPro"/>
</dbReference>
<comment type="caution">
    <text evidence="3">The sequence shown here is derived from an EMBL/GenBank/DDBJ whole genome shotgun (WGS) entry which is preliminary data.</text>
</comment>
<evidence type="ECO:0000313" key="3">
    <source>
        <dbReference type="EMBL" id="RNA16579.1"/>
    </source>
</evidence>
<gene>
    <name evidence="3" type="ORF">BpHYR1_003644</name>
</gene>
<evidence type="ECO:0000313" key="4">
    <source>
        <dbReference type="Proteomes" id="UP000276133"/>
    </source>
</evidence>
<keyword evidence="1" id="KW-0175">Coiled coil</keyword>
<dbReference type="GO" id="GO:0007130">
    <property type="term" value="P:synaptonemal complex assembly"/>
    <property type="evidence" value="ECO:0007669"/>
    <property type="project" value="InterPro"/>
</dbReference>
<evidence type="ECO:0000256" key="2">
    <source>
        <dbReference type="SAM" id="MobiDB-lite"/>
    </source>
</evidence>
<accession>A0A3M7QZD5</accession>
<dbReference type="OrthoDB" id="6142414at2759"/>
<dbReference type="InterPro" id="IPR034609">
    <property type="entry name" value="Syce2"/>
</dbReference>
<name>A0A3M7QZD5_BRAPC</name>
<feature type="coiled-coil region" evidence="1">
    <location>
        <begin position="146"/>
        <end position="173"/>
    </location>
</feature>
<dbReference type="AlphaFoldDB" id="A0A3M7QZD5"/>
<proteinExistence type="predicted"/>
<reference evidence="3 4" key="1">
    <citation type="journal article" date="2018" name="Sci. Rep.">
        <title>Genomic signatures of local adaptation to the degree of environmental predictability in rotifers.</title>
        <authorList>
            <person name="Franch-Gras L."/>
            <person name="Hahn C."/>
            <person name="Garcia-Roger E.M."/>
            <person name="Carmona M.J."/>
            <person name="Serra M."/>
            <person name="Gomez A."/>
        </authorList>
    </citation>
    <scope>NUCLEOTIDE SEQUENCE [LARGE SCALE GENOMIC DNA]</scope>
    <source>
        <strain evidence="3">HYR1</strain>
    </source>
</reference>
<sequence>MVDNQDLTKNITNFLNNKFPELPKSCTDSITSINTDLNENFVSKESSNFGQARNLPPPSLSSYNSEPPGSELKSKFENVNSAQFSEALSEIIQRLNKKREKDQNIHEQFQECFNDQLNQFQTKVLEIMRVKYEDYSKAAQKKLEDIFDSLNRIKKLEQEIKIISNEVEQLHKIFNQ</sequence>
<dbReference type="EMBL" id="REGN01004672">
    <property type="protein sequence ID" value="RNA16579.1"/>
    <property type="molecule type" value="Genomic_DNA"/>
</dbReference>
<feature type="region of interest" description="Disordered" evidence="2">
    <location>
        <begin position="47"/>
        <end position="73"/>
    </location>
</feature>
<protein>
    <submittedName>
        <fullName evidence="3">Synaptonemal complex central element 2 isoform X2</fullName>
    </submittedName>
</protein>
<organism evidence="3 4">
    <name type="scientific">Brachionus plicatilis</name>
    <name type="common">Marine rotifer</name>
    <name type="synonym">Brachionus muelleri</name>
    <dbReference type="NCBI Taxonomy" id="10195"/>
    <lineage>
        <taxon>Eukaryota</taxon>
        <taxon>Metazoa</taxon>
        <taxon>Spiralia</taxon>
        <taxon>Gnathifera</taxon>
        <taxon>Rotifera</taxon>
        <taxon>Eurotatoria</taxon>
        <taxon>Monogononta</taxon>
        <taxon>Pseudotrocha</taxon>
        <taxon>Ploima</taxon>
        <taxon>Brachionidae</taxon>
        <taxon>Brachionus</taxon>
    </lineage>
</organism>
<dbReference type="PANTHER" id="PTHR28398">
    <property type="entry name" value="SYNAPTONEMAL COMPLEX CENTRAL ELEMENT PROTEIN 2"/>
    <property type="match status" value="1"/>
</dbReference>